<proteinExistence type="predicted"/>
<dbReference type="RefSeq" id="WP_067170142.1">
    <property type="nucleotide sequence ID" value="NZ_LT837803.1"/>
</dbReference>
<comment type="caution">
    <text evidence="2">The sequence shown here is derived from an EMBL/GenBank/DDBJ whole genome shotgun (WGS) entry which is preliminary data.</text>
</comment>
<keyword evidence="1" id="KW-1133">Transmembrane helix</keyword>
<protein>
    <recommendedName>
        <fullName evidence="4">DUF2905 domain-containing protein</fullName>
    </recommendedName>
</protein>
<evidence type="ECO:0000313" key="2">
    <source>
        <dbReference type="EMBL" id="KYC29348.1"/>
    </source>
</evidence>
<dbReference type="AlphaFoldDB" id="A0A656Z963"/>
<sequence>MLKWLIVILIAVLVLGLVMPRLAARLPLGRLPGDVRLRWRGQEYSFPFATTLLLSLLLSLILRLL</sequence>
<evidence type="ECO:0008006" key="4">
    <source>
        <dbReference type="Google" id="ProtNLM"/>
    </source>
</evidence>
<name>A0A656Z963_9PROT</name>
<evidence type="ECO:0000256" key="1">
    <source>
        <dbReference type="SAM" id="Phobius"/>
    </source>
</evidence>
<organism evidence="2 3">
    <name type="scientific">Sterolibacterium denitrificans</name>
    <dbReference type="NCBI Taxonomy" id="157592"/>
    <lineage>
        <taxon>Bacteria</taxon>
        <taxon>Pseudomonadati</taxon>
        <taxon>Pseudomonadota</taxon>
        <taxon>Betaproteobacteria</taxon>
        <taxon>Nitrosomonadales</taxon>
        <taxon>Sterolibacteriaceae</taxon>
        <taxon>Sterolibacterium</taxon>
    </lineage>
</organism>
<keyword evidence="3" id="KW-1185">Reference proteome</keyword>
<feature type="transmembrane region" description="Helical" evidence="1">
    <location>
        <begin position="44"/>
        <end position="62"/>
    </location>
</feature>
<dbReference type="PANTHER" id="PTHR36443:SF1">
    <property type="entry name" value="BSR5223 PROTEIN"/>
    <property type="match status" value="1"/>
</dbReference>
<reference evidence="2 3" key="1">
    <citation type="journal article" date="2016" name="ISME J.">
        <title>Integrated multi-omics analyses reveal the biochemical mechanisms and phylogenetic relevance of anaerobic androgen biodegradation in the environment.</title>
        <authorList>
            <person name="Yang F.C."/>
            <person name="Chen Y.L."/>
            <person name="Tang S.L."/>
            <person name="Yu C.P."/>
            <person name="Wang P.H."/>
            <person name="Ismail W."/>
            <person name="Wang C.H."/>
            <person name="Ding J.Y."/>
            <person name="Yang C.Y."/>
            <person name="Yang C.Y."/>
            <person name="Chiang Y.R."/>
        </authorList>
    </citation>
    <scope>NUCLEOTIDE SEQUENCE [LARGE SCALE GENOMIC DNA]</scope>
    <source>
        <strain evidence="2 3">DSM 13999</strain>
    </source>
</reference>
<dbReference type="Proteomes" id="UP000243416">
    <property type="component" value="Unassembled WGS sequence"/>
</dbReference>
<dbReference type="EMBL" id="LFZK01000001">
    <property type="protein sequence ID" value="KYC29348.1"/>
    <property type="molecule type" value="Genomic_DNA"/>
</dbReference>
<dbReference type="PANTHER" id="PTHR36443">
    <property type="entry name" value="BSR5223 PROTEIN"/>
    <property type="match status" value="1"/>
</dbReference>
<evidence type="ECO:0000313" key="3">
    <source>
        <dbReference type="Proteomes" id="UP000243416"/>
    </source>
</evidence>
<dbReference type="InterPro" id="IPR021320">
    <property type="entry name" value="DUF2905"/>
</dbReference>
<keyword evidence="1" id="KW-0812">Transmembrane</keyword>
<accession>A0A656Z963</accession>
<dbReference type="Pfam" id="PF11146">
    <property type="entry name" value="DUF2905"/>
    <property type="match status" value="1"/>
</dbReference>
<gene>
    <name evidence="2" type="ORF">ACY05_02140</name>
</gene>
<keyword evidence="1" id="KW-0472">Membrane</keyword>